<dbReference type="InterPro" id="IPR003615">
    <property type="entry name" value="HNH_nuc"/>
</dbReference>
<keyword evidence="2" id="KW-0378">Hydrolase</keyword>
<reference evidence="2 3" key="1">
    <citation type="submission" date="2018-05" db="EMBL/GenBank/DDBJ databases">
        <title>Genomic Encyclopedia of Type Strains, Phase I: the one thousand microbial genomes (KMG-I) project.</title>
        <authorList>
            <person name="Kyrpides N."/>
        </authorList>
    </citation>
    <scope>NUCLEOTIDE SEQUENCE [LARGE SCALE GENOMIC DNA]</scope>
    <source>
        <strain evidence="2 3">DSM 15611</strain>
    </source>
</reference>
<keyword evidence="3" id="KW-1185">Reference proteome</keyword>
<dbReference type="EMBL" id="QJJX01000066">
    <property type="protein sequence ID" value="PXX16086.1"/>
    <property type="molecule type" value="Genomic_DNA"/>
</dbReference>
<evidence type="ECO:0000259" key="1">
    <source>
        <dbReference type="Pfam" id="PF13391"/>
    </source>
</evidence>
<dbReference type="OrthoDB" id="67788at2"/>
<evidence type="ECO:0000313" key="3">
    <source>
        <dbReference type="Proteomes" id="UP000248314"/>
    </source>
</evidence>
<comment type="caution">
    <text evidence="2">The sequence shown here is derived from an EMBL/GenBank/DDBJ whole genome shotgun (WGS) entry which is preliminary data.</text>
</comment>
<proteinExistence type="predicted"/>
<dbReference type="Proteomes" id="UP000248314">
    <property type="component" value="Unassembled WGS sequence"/>
</dbReference>
<name>A0A318HXM9_9BACT</name>
<keyword evidence="2" id="KW-0540">Nuclease</keyword>
<dbReference type="STRING" id="1122991.GCA_000613445_00200"/>
<accession>A0A318HXM9</accession>
<sequence length="259" mass="29726">MVERSTTKRVWSRDEFILALDLYHRIEFGRINKTNPDIIKLAQFVGRTPSSIGMRLANFANCDPKLKERGVKGLDGAIKLCQPIWDEFEGNLAYLREEAIKARINILEAGNPEQALHLAHIGEWEDFVKDINDYPFLEIVNKNYNGHCVISGIKIPELLVACHIIPSAQNEEESMRADNGLLLNLVYAKAYVEGLIGIDKDYKLHISSYLESHKFDIGYYSLFPRMFESKKLLIKDAVVKPNPTFLEWHMDTVYNRKAV</sequence>
<dbReference type="AlphaFoldDB" id="A0A318HXM9"/>
<dbReference type="RefSeq" id="WP_025817700.1">
    <property type="nucleotide sequence ID" value="NZ_BAIZ01000080.1"/>
</dbReference>
<gene>
    <name evidence="2" type="ORF">EJ73_02784</name>
</gene>
<protein>
    <submittedName>
        <fullName evidence="2">Putative restriction endonuclease</fullName>
    </submittedName>
</protein>
<dbReference type="GO" id="GO:0004519">
    <property type="term" value="F:endonuclease activity"/>
    <property type="evidence" value="ECO:0007669"/>
    <property type="project" value="UniProtKB-KW"/>
</dbReference>
<feature type="domain" description="HNH nuclease" evidence="1">
    <location>
        <begin position="148"/>
        <end position="199"/>
    </location>
</feature>
<organism evidence="2 3">
    <name type="scientific">Hoylesella shahii DSM 15611 = JCM 12083</name>
    <dbReference type="NCBI Taxonomy" id="1122991"/>
    <lineage>
        <taxon>Bacteria</taxon>
        <taxon>Pseudomonadati</taxon>
        <taxon>Bacteroidota</taxon>
        <taxon>Bacteroidia</taxon>
        <taxon>Bacteroidales</taxon>
        <taxon>Prevotellaceae</taxon>
        <taxon>Hoylesella</taxon>
    </lineage>
</organism>
<keyword evidence="2" id="KW-0255">Endonuclease</keyword>
<evidence type="ECO:0000313" key="2">
    <source>
        <dbReference type="EMBL" id="PXX16086.1"/>
    </source>
</evidence>
<dbReference type="Pfam" id="PF13391">
    <property type="entry name" value="HNH_2"/>
    <property type="match status" value="1"/>
</dbReference>